<dbReference type="InterPro" id="IPR019546">
    <property type="entry name" value="TAT_signal_bac_arc"/>
</dbReference>
<dbReference type="Pfam" id="PF07876">
    <property type="entry name" value="Dabb"/>
    <property type="match status" value="1"/>
</dbReference>
<dbReference type="PROSITE" id="PS51318">
    <property type="entry name" value="TAT"/>
    <property type="match status" value="1"/>
</dbReference>
<dbReference type="InterPro" id="IPR013097">
    <property type="entry name" value="Dabb"/>
</dbReference>
<accession>A0AAF0CRD2</accession>
<dbReference type="Gene3D" id="3.30.70.100">
    <property type="match status" value="1"/>
</dbReference>
<gene>
    <name evidence="2" type="ORF">PXH66_07210</name>
</gene>
<dbReference type="PROSITE" id="PS51502">
    <property type="entry name" value="S_R_A_B_BARREL"/>
    <property type="match status" value="1"/>
</dbReference>
<protein>
    <submittedName>
        <fullName evidence="2">Dabb family protein</fullName>
    </submittedName>
</protein>
<evidence type="ECO:0000313" key="3">
    <source>
        <dbReference type="Proteomes" id="UP001218638"/>
    </source>
</evidence>
<keyword evidence="3" id="KW-1185">Reference proteome</keyword>
<evidence type="ECO:0000259" key="1">
    <source>
        <dbReference type="PROSITE" id="PS51502"/>
    </source>
</evidence>
<dbReference type="SMART" id="SM00886">
    <property type="entry name" value="Dabb"/>
    <property type="match status" value="1"/>
</dbReference>
<dbReference type="InterPro" id="IPR011008">
    <property type="entry name" value="Dimeric_a/b-barrel"/>
</dbReference>
<proteinExistence type="predicted"/>
<evidence type="ECO:0000313" key="2">
    <source>
        <dbReference type="EMBL" id="WED66637.1"/>
    </source>
</evidence>
<organism evidence="2 3">
    <name type="scientific">Synoicihabitans lomoniglobus</name>
    <dbReference type="NCBI Taxonomy" id="2909285"/>
    <lineage>
        <taxon>Bacteria</taxon>
        <taxon>Pseudomonadati</taxon>
        <taxon>Verrucomicrobiota</taxon>
        <taxon>Opitutia</taxon>
        <taxon>Opitutales</taxon>
        <taxon>Opitutaceae</taxon>
        <taxon>Synoicihabitans</taxon>
    </lineage>
</organism>
<dbReference type="InterPro" id="IPR006311">
    <property type="entry name" value="TAT_signal"/>
</dbReference>
<dbReference type="SUPFAM" id="SSF54909">
    <property type="entry name" value="Dimeric alpha+beta barrel"/>
    <property type="match status" value="1"/>
</dbReference>
<name>A0AAF0CRD2_9BACT</name>
<sequence>MATDNPHFSRRAFIAASATATAAVAVGLNAQKPPPQSSMISDTTLVHHVFFWLKNPDSQEDLQALLAGIKGLGAVPQVKGVHVGVPASTEKREVVENSYHASEILLFDSLEDQATYQSHPLHQQFIDEHSHRWSKVVVFDTINAG</sequence>
<dbReference type="KEGG" id="slom:PXH66_07210"/>
<dbReference type="AlphaFoldDB" id="A0AAF0CRD2"/>
<dbReference type="RefSeq" id="WP_330927985.1">
    <property type="nucleotide sequence ID" value="NZ_CP119075.1"/>
</dbReference>
<feature type="domain" description="Stress-response A/B barrel" evidence="1">
    <location>
        <begin position="45"/>
        <end position="141"/>
    </location>
</feature>
<reference evidence="2" key="1">
    <citation type="submission" date="2023-03" db="EMBL/GenBank/DDBJ databases">
        <title>Lomoglobus Profundus gen. nov., sp. nov., a novel member of the phylum Verrucomicrobia, isolated from deep-marine sediment of South China Sea.</title>
        <authorList>
            <person name="Ahmad T."/>
            <person name="Ishaq S.E."/>
            <person name="Wang F."/>
        </authorList>
    </citation>
    <scope>NUCLEOTIDE SEQUENCE</scope>
    <source>
        <strain evidence="2">LMO-M01</strain>
    </source>
</reference>
<dbReference type="NCBIfam" id="TIGR01409">
    <property type="entry name" value="TAT_signal_seq"/>
    <property type="match status" value="1"/>
</dbReference>
<dbReference type="Proteomes" id="UP001218638">
    <property type="component" value="Chromosome"/>
</dbReference>
<dbReference type="EMBL" id="CP119075">
    <property type="protein sequence ID" value="WED66637.1"/>
    <property type="molecule type" value="Genomic_DNA"/>
</dbReference>